<accession>A0A401NMV2</accession>
<dbReference type="GO" id="GO:0001836">
    <property type="term" value="P:release of cytochrome c from mitochondria"/>
    <property type="evidence" value="ECO:0007669"/>
    <property type="project" value="TreeGrafter"/>
</dbReference>
<feature type="transmembrane region" description="Helical" evidence="2">
    <location>
        <begin position="164"/>
        <end position="185"/>
    </location>
</feature>
<dbReference type="SUPFAM" id="SSF56854">
    <property type="entry name" value="Bcl-2 inhibitors of programmed cell death"/>
    <property type="match status" value="1"/>
</dbReference>
<dbReference type="GO" id="GO:0005741">
    <property type="term" value="C:mitochondrial outer membrane"/>
    <property type="evidence" value="ECO:0007669"/>
    <property type="project" value="TreeGrafter"/>
</dbReference>
<dbReference type="InterPro" id="IPR046371">
    <property type="entry name" value="Bcl-2_BH1-3"/>
</dbReference>
<dbReference type="InterPro" id="IPR026298">
    <property type="entry name" value="Bcl-2_fam"/>
</dbReference>
<dbReference type="PANTHER" id="PTHR11256">
    <property type="entry name" value="BCL-2 RELATED"/>
    <property type="match status" value="1"/>
</dbReference>
<sequence>MTTKLNIDHVVKEAYVMSQDYLRYVTGRTSKPAPSMATAALRHAGNDLLEKYPIFFKRWPRVFNEVCSDNACDYLFTMLDEHFQPEKPWQKKELTWSGILSIYVLAGQLAIYCQKNGMESVLEELEIRVGQYVEINVCPNIIEKGGWSGFIERYARKEEAEHTIIRGCCGVLLLLGAMSLTYYLYRR</sequence>
<comment type="similarity">
    <text evidence="1">Belongs to the Bcl-2 family.</text>
</comment>
<dbReference type="OrthoDB" id="6021377at2759"/>
<comment type="caution">
    <text evidence="4">The sequence shown here is derived from an EMBL/GenBank/DDBJ whole genome shotgun (WGS) entry which is preliminary data.</text>
</comment>
<dbReference type="EMBL" id="BFAA01002558">
    <property type="protein sequence ID" value="GCB62225.1"/>
    <property type="molecule type" value="Genomic_DNA"/>
</dbReference>
<dbReference type="STRING" id="75743.A0A401NMV2"/>
<dbReference type="Pfam" id="PF00452">
    <property type="entry name" value="Bcl-2"/>
    <property type="match status" value="1"/>
</dbReference>
<proteinExistence type="inferred from homology"/>
<dbReference type="Gene3D" id="1.10.437.10">
    <property type="entry name" value="Blc2-like"/>
    <property type="match status" value="1"/>
</dbReference>
<feature type="domain" description="Bcl-2 Bcl-2 homology region 1-3" evidence="3">
    <location>
        <begin position="41"/>
        <end position="147"/>
    </location>
</feature>
<dbReference type="AlphaFoldDB" id="A0A401NMV2"/>
<reference evidence="4 5" key="1">
    <citation type="journal article" date="2018" name="Nat. Ecol. Evol.">
        <title>Shark genomes provide insights into elasmobranch evolution and the origin of vertebrates.</title>
        <authorList>
            <person name="Hara Y"/>
            <person name="Yamaguchi K"/>
            <person name="Onimaru K"/>
            <person name="Kadota M"/>
            <person name="Koyanagi M"/>
            <person name="Keeley SD"/>
            <person name="Tatsumi K"/>
            <person name="Tanaka K"/>
            <person name="Motone F"/>
            <person name="Kageyama Y"/>
            <person name="Nozu R"/>
            <person name="Adachi N"/>
            <person name="Nishimura O"/>
            <person name="Nakagawa R"/>
            <person name="Tanegashima C"/>
            <person name="Kiyatake I"/>
            <person name="Matsumoto R"/>
            <person name="Murakumo K"/>
            <person name="Nishida K"/>
            <person name="Terakita A"/>
            <person name="Kuratani S"/>
            <person name="Sato K"/>
            <person name="Hyodo S Kuraku.S."/>
        </authorList>
    </citation>
    <scope>NUCLEOTIDE SEQUENCE [LARGE SCALE GENOMIC DNA]</scope>
</reference>
<evidence type="ECO:0000256" key="1">
    <source>
        <dbReference type="ARBA" id="ARBA00009458"/>
    </source>
</evidence>
<keyword evidence="2" id="KW-0812">Transmembrane</keyword>
<organism evidence="4 5">
    <name type="scientific">Scyliorhinus torazame</name>
    <name type="common">Cloudy catshark</name>
    <name type="synonym">Catulus torazame</name>
    <dbReference type="NCBI Taxonomy" id="75743"/>
    <lineage>
        <taxon>Eukaryota</taxon>
        <taxon>Metazoa</taxon>
        <taxon>Chordata</taxon>
        <taxon>Craniata</taxon>
        <taxon>Vertebrata</taxon>
        <taxon>Chondrichthyes</taxon>
        <taxon>Elasmobranchii</taxon>
        <taxon>Galeomorphii</taxon>
        <taxon>Galeoidea</taxon>
        <taxon>Carcharhiniformes</taxon>
        <taxon>Scyliorhinidae</taxon>
        <taxon>Scyliorhinus</taxon>
    </lineage>
</organism>
<evidence type="ECO:0000259" key="3">
    <source>
        <dbReference type="Pfam" id="PF00452"/>
    </source>
</evidence>
<dbReference type="GO" id="GO:0008630">
    <property type="term" value="P:intrinsic apoptotic signaling pathway in response to DNA damage"/>
    <property type="evidence" value="ECO:0007669"/>
    <property type="project" value="TreeGrafter"/>
</dbReference>
<dbReference type="GO" id="GO:0051400">
    <property type="term" value="F:BH domain binding"/>
    <property type="evidence" value="ECO:0007669"/>
    <property type="project" value="TreeGrafter"/>
</dbReference>
<dbReference type="GO" id="GO:0097192">
    <property type="term" value="P:extrinsic apoptotic signaling pathway in absence of ligand"/>
    <property type="evidence" value="ECO:0007669"/>
    <property type="project" value="TreeGrafter"/>
</dbReference>
<evidence type="ECO:0000256" key="2">
    <source>
        <dbReference type="SAM" id="Phobius"/>
    </source>
</evidence>
<keyword evidence="5" id="KW-1185">Reference proteome</keyword>
<name>A0A401NMV2_SCYTO</name>
<dbReference type="OMA" id="EAYLMLH"/>
<evidence type="ECO:0000313" key="5">
    <source>
        <dbReference type="Proteomes" id="UP000288216"/>
    </source>
</evidence>
<keyword evidence="2" id="KW-0472">Membrane</keyword>
<dbReference type="GO" id="GO:0042981">
    <property type="term" value="P:regulation of apoptotic process"/>
    <property type="evidence" value="ECO:0007669"/>
    <property type="project" value="InterPro"/>
</dbReference>
<dbReference type="PANTHER" id="PTHR11256:SF32">
    <property type="entry name" value="BCL2-LIKE 16 ISOFORM X1"/>
    <property type="match status" value="1"/>
</dbReference>
<keyword evidence="2" id="KW-1133">Transmembrane helix</keyword>
<dbReference type="InterPro" id="IPR036834">
    <property type="entry name" value="Bcl-2-like_sf"/>
</dbReference>
<dbReference type="Proteomes" id="UP000288216">
    <property type="component" value="Unassembled WGS sequence"/>
</dbReference>
<protein>
    <recommendedName>
        <fullName evidence="3">Bcl-2 Bcl-2 homology region 1-3 domain-containing protein</fullName>
    </recommendedName>
</protein>
<evidence type="ECO:0000313" key="4">
    <source>
        <dbReference type="EMBL" id="GCB62225.1"/>
    </source>
</evidence>
<gene>
    <name evidence="4" type="ORF">scyTo_0007192</name>
</gene>